<feature type="transmembrane region" description="Helical" evidence="1">
    <location>
        <begin position="123"/>
        <end position="139"/>
    </location>
</feature>
<dbReference type="PIRSF" id="PIRSF011443">
    <property type="entry name" value="YgjV"/>
    <property type="match status" value="1"/>
</dbReference>
<evidence type="ECO:0000256" key="1">
    <source>
        <dbReference type="SAM" id="Phobius"/>
    </source>
</evidence>
<accession>A0A368LHZ1</accession>
<dbReference type="AlphaFoldDB" id="A0A368LHZ1"/>
<feature type="transmembrane region" description="Helical" evidence="1">
    <location>
        <begin position="100"/>
        <end position="116"/>
    </location>
</feature>
<dbReference type="Pfam" id="PF10688">
    <property type="entry name" value="Imp-YgjV"/>
    <property type="match status" value="1"/>
</dbReference>
<feature type="transmembrane region" description="Helical" evidence="1">
    <location>
        <begin position="7"/>
        <end position="26"/>
    </location>
</feature>
<dbReference type="RefSeq" id="WP_086958730.1">
    <property type="nucleotide sequence ID" value="NZ_AP018681.1"/>
</dbReference>
<keyword evidence="3" id="KW-1185">Reference proteome</keyword>
<keyword evidence="1" id="KW-0812">Transmembrane</keyword>
<dbReference type="InterPro" id="IPR026267">
    <property type="entry name" value="YgjV"/>
</dbReference>
<dbReference type="OrthoDB" id="7858522at2"/>
<evidence type="ECO:0000313" key="3">
    <source>
        <dbReference type="Proteomes" id="UP000252479"/>
    </source>
</evidence>
<evidence type="ECO:0000313" key="2">
    <source>
        <dbReference type="EMBL" id="RCS70337.1"/>
    </source>
</evidence>
<keyword evidence="1" id="KW-1133">Transmembrane helix</keyword>
<feature type="transmembrane region" description="Helical" evidence="1">
    <location>
        <begin position="46"/>
        <end position="65"/>
    </location>
</feature>
<dbReference type="InterPro" id="IPR019629">
    <property type="entry name" value="Uncharacterised_HI1736/YgjV"/>
</dbReference>
<organism evidence="2 3">
    <name type="scientific">Vibrio casei</name>
    <dbReference type="NCBI Taxonomy" id="673372"/>
    <lineage>
        <taxon>Bacteria</taxon>
        <taxon>Pseudomonadati</taxon>
        <taxon>Pseudomonadota</taxon>
        <taxon>Gammaproteobacteria</taxon>
        <taxon>Vibrionales</taxon>
        <taxon>Vibrionaceae</taxon>
        <taxon>Vibrio</taxon>
    </lineage>
</organism>
<proteinExistence type="predicted"/>
<protein>
    <submittedName>
        <fullName evidence="2">YgjV family protein</fullName>
    </submittedName>
</protein>
<reference evidence="2 3" key="1">
    <citation type="journal article" date="2017" name="Elife">
        <title>Extensive horizontal gene transfer in cheese-associated bacteria.</title>
        <authorList>
            <person name="Bonham K.S."/>
            <person name="Wolfe B.E."/>
            <person name="Dutton R.J."/>
        </authorList>
    </citation>
    <scope>NUCLEOTIDE SEQUENCE [LARGE SCALE GENOMIC DNA]</scope>
    <source>
        <strain evidence="2 3">JB196</strain>
    </source>
</reference>
<gene>
    <name evidence="2" type="ORF">CIK83_12895</name>
</gene>
<dbReference type="EMBL" id="QPGL01000002">
    <property type="protein sequence ID" value="RCS70337.1"/>
    <property type="molecule type" value="Genomic_DNA"/>
</dbReference>
<feature type="transmembrane region" description="Helical" evidence="1">
    <location>
        <begin position="77"/>
        <end position="94"/>
    </location>
</feature>
<name>A0A368LHZ1_9VIBR</name>
<dbReference type="Proteomes" id="UP000252479">
    <property type="component" value="Unassembled WGS sequence"/>
</dbReference>
<comment type="caution">
    <text evidence="2">The sequence shown here is derived from an EMBL/GenBank/DDBJ whole genome shotgun (WGS) entry which is preliminary data.</text>
</comment>
<dbReference type="GeneID" id="303189817"/>
<sequence length="174" mass="19100">MQYLIDLPFSQWLGFLSFALGISTFYQKDDRKLKLVMLIFQFNNVLHFYLLGSDISAISTLLSFLRTATAIKTSSKLVAAAFVIVSIALGLWIADGPLDLLPILGSVLGTIAVFLLKGIQMRIAFIIGAICWLANNIIVGSIGGSLLEATLLTVNLFTIMRLYRNNQKVGLKAE</sequence>
<keyword evidence="1" id="KW-0472">Membrane</keyword>